<dbReference type="Pfam" id="PF00127">
    <property type="entry name" value="Copper-bind"/>
    <property type="match status" value="1"/>
</dbReference>
<evidence type="ECO:0000256" key="3">
    <source>
        <dbReference type="ARBA" id="ARBA00022723"/>
    </source>
</evidence>
<protein>
    <recommendedName>
        <fullName evidence="7">Azurin</fullName>
    </recommendedName>
</protein>
<dbReference type="PANTHER" id="PTHR38439:SF2">
    <property type="entry name" value="OUTER MEMBRANE PROTEIN H.8"/>
    <property type="match status" value="1"/>
</dbReference>
<dbReference type="SUPFAM" id="SSF49503">
    <property type="entry name" value="Cupredoxins"/>
    <property type="match status" value="1"/>
</dbReference>
<comment type="caution">
    <text evidence="9">The sequence shown here is derived from an EMBL/GenBank/DDBJ whole genome shotgun (WGS) entry which is preliminary data.</text>
</comment>
<feature type="domain" description="Blue (type 1) copper" evidence="8">
    <location>
        <begin position="23"/>
        <end position="148"/>
    </location>
</feature>
<evidence type="ECO:0000256" key="5">
    <source>
        <dbReference type="ARBA" id="ARBA00022982"/>
    </source>
</evidence>
<dbReference type="RefSeq" id="WP_193911710.1">
    <property type="nucleotide sequence ID" value="NZ_PRDL01000001.1"/>
</dbReference>
<dbReference type="AlphaFoldDB" id="A0A928YVA5"/>
<gene>
    <name evidence="9" type="primary">azu</name>
    <name evidence="9" type="ORF">C4F51_16775</name>
</gene>
<organism evidence="9 10">
    <name type="scientific">Cellvibrio polysaccharolyticus</name>
    <dbReference type="NCBI Taxonomy" id="2082724"/>
    <lineage>
        <taxon>Bacteria</taxon>
        <taxon>Pseudomonadati</taxon>
        <taxon>Pseudomonadota</taxon>
        <taxon>Gammaproteobacteria</taxon>
        <taxon>Cellvibrionales</taxon>
        <taxon>Cellvibrionaceae</taxon>
        <taxon>Cellvibrio</taxon>
    </lineage>
</organism>
<reference evidence="9" key="1">
    <citation type="submission" date="2018-07" db="EMBL/GenBank/DDBJ databases">
        <title>Genome assembly of strain Ka43.</title>
        <authorList>
            <person name="Kukolya J."/>
            <person name="Nagy I."/>
            <person name="Horvath B."/>
            <person name="Toth A."/>
        </authorList>
    </citation>
    <scope>NUCLEOTIDE SEQUENCE</scope>
    <source>
        <strain evidence="9">KB43</strain>
    </source>
</reference>
<keyword evidence="10" id="KW-1185">Reference proteome</keyword>
<dbReference type="CDD" id="cd13922">
    <property type="entry name" value="Azurin"/>
    <property type="match status" value="1"/>
</dbReference>
<evidence type="ECO:0000313" key="10">
    <source>
        <dbReference type="Proteomes" id="UP000652567"/>
    </source>
</evidence>
<proteinExistence type="predicted"/>
<dbReference type="PANTHER" id="PTHR38439">
    <property type="entry name" value="AURACYANIN-B"/>
    <property type="match status" value="1"/>
</dbReference>
<dbReference type="InterPro" id="IPR014068">
    <property type="entry name" value="Azurin"/>
</dbReference>
<keyword evidence="7" id="KW-0732">Signal</keyword>
<evidence type="ECO:0000256" key="1">
    <source>
        <dbReference type="ARBA" id="ARBA00004418"/>
    </source>
</evidence>
<evidence type="ECO:0000256" key="4">
    <source>
        <dbReference type="ARBA" id="ARBA00022764"/>
    </source>
</evidence>
<dbReference type="InterPro" id="IPR000923">
    <property type="entry name" value="BlueCu_1"/>
</dbReference>
<dbReference type="GO" id="GO:0005507">
    <property type="term" value="F:copper ion binding"/>
    <property type="evidence" value="ECO:0007669"/>
    <property type="project" value="UniProtKB-UniRule"/>
</dbReference>
<evidence type="ECO:0000313" key="9">
    <source>
        <dbReference type="EMBL" id="MBE8718829.1"/>
    </source>
</evidence>
<name>A0A928YVA5_9GAMM</name>
<dbReference type="GO" id="GO:0042597">
    <property type="term" value="C:periplasmic space"/>
    <property type="evidence" value="ECO:0007669"/>
    <property type="project" value="UniProtKB-SubCell"/>
</dbReference>
<evidence type="ECO:0000256" key="7">
    <source>
        <dbReference type="RuleBase" id="RU363017"/>
    </source>
</evidence>
<dbReference type="InterPro" id="IPR050845">
    <property type="entry name" value="Cu-binding_ET"/>
</dbReference>
<accession>A0A928YVA5</accession>
<comment type="subcellular location">
    <subcellularLocation>
        <location evidence="1 7">Periplasm</location>
    </subcellularLocation>
</comment>
<dbReference type="GO" id="GO:0009055">
    <property type="term" value="F:electron transfer activity"/>
    <property type="evidence" value="ECO:0007669"/>
    <property type="project" value="InterPro"/>
</dbReference>
<feature type="signal peptide" evidence="7">
    <location>
        <begin position="1"/>
        <end position="21"/>
    </location>
</feature>
<evidence type="ECO:0000256" key="6">
    <source>
        <dbReference type="ARBA" id="ARBA00023008"/>
    </source>
</evidence>
<keyword evidence="4 7" id="KW-0574">Periplasm</keyword>
<keyword evidence="3 7" id="KW-0479">Metal-binding</keyword>
<dbReference type="Proteomes" id="UP000652567">
    <property type="component" value="Unassembled WGS sequence"/>
</dbReference>
<evidence type="ECO:0000256" key="2">
    <source>
        <dbReference type="ARBA" id="ARBA00022448"/>
    </source>
</evidence>
<comment type="function">
    <text evidence="7">Transfers electrons from cytochrome c551 to cytochrome oxidase.</text>
</comment>
<keyword evidence="2 7" id="KW-0813">Transport</keyword>
<dbReference type="InterPro" id="IPR008972">
    <property type="entry name" value="Cupredoxin"/>
</dbReference>
<dbReference type="FunFam" id="2.60.40.420:FF:000040">
    <property type="entry name" value="Azurin"/>
    <property type="match status" value="1"/>
</dbReference>
<evidence type="ECO:0000259" key="8">
    <source>
        <dbReference type="Pfam" id="PF00127"/>
    </source>
</evidence>
<feature type="chain" id="PRO_5038170480" description="Azurin" evidence="7">
    <location>
        <begin position="22"/>
        <end position="150"/>
    </location>
</feature>
<dbReference type="NCBIfam" id="TIGR02695">
    <property type="entry name" value="azurin"/>
    <property type="match status" value="1"/>
</dbReference>
<dbReference type="Gene3D" id="2.60.40.420">
    <property type="entry name" value="Cupredoxins - blue copper proteins"/>
    <property type="match status" value="1"/>
</dbReference>
<sequence length="150" mass="15990">MKIRSLCVAVALCSAGGFAMADDCSVTIDSNDAMQFATKEVTVNKSCENFTVNLNHTGKLAKNVMGHNWVLTKSDDVRAVAQEGMAAGLNNHYLKPDDARVIAFTEMIGGGETTSVTFPVSKLSADESYTFFCSFPGHVAIMQGSLTIAL</sequence>
<keyword evidence="6 7" id="KW-0186">Copper</keyword>
<dbReference type="EMBL" id="PRDL01000001">
    <property type="protein sequence ID" value="MBE8718829.1"/>
    <property type="molecule type" value="Genomic_DNA"/>
</dbReference>
<keyword evidence="5 7" id="KW-0249">Electron transport</keyword>